<dbReference type="KEGG" id="rta:Rta_22870"/>
<organism evidence="5 6">
    <name type="scientific">Ramlibacter tataouinensis (strain ATCC BAA-407 / DSM 14655 / LMG 21543 / TTB310)</name>
    <dbReference type="NCBI Taxonomy" id="365046"/>
    <lineage>
        <taxon>Bacteria</taxon>
        <taxon>Pseudomonadati</taxon>
        <taxon>Pseudomonadota</taxon>
        <taxon>Betaproteobacteria</taxon>
        <taxon>Burkholderiales</taxon>
        <taxon>Comamonadaceae</taxon>
        <taxon>Ramlibacter</taxon>
    </lineage>
</organism>
<dbReference type="AlphaFoldDB" id="F5Y0H9"/>
<dbReference type="InterPro" id="IPR042203">
    <property type="entry name" value="Leu/Phe-tRNA_Trfase_C"/>
</dbReference>
<dbReference type="Gene3D" id="3.30.70.3550">
    <property type="entry name" value="Leucyl/phenylalanyl-tRNA-protein transferase, N-terminal domain"/>
    <property type="match status" value="1"/>
</dbReference>
<dbReference type="GO" id="GO:0005737">
    <property type="term" value="C:cytoplasm"/>
    <property type="evidence" value="ECO:0007669"/>
    <property type="project" value="UniProtKB-SubCell"/>
</dbReference>
<gene>
    <name evidence="4 5" type="primary">aat</name>
    <name evidence="5" type="ordered locus">Rta_22870</name>
</gene>
<keyword evidence="1 4" id="KW-0963">Cytoplasm</keyword>
<dbReference type="GO" id="GO:0030163">
    <property type="term" value="P:protein catabolic process"/>
    <property type="evidence" value="ECO:0007669"/>
    <property type="project" value="UniProtKB-UniRule"/>
</dbReference>
<reference evidence="5 6" key="2">
    <citation type="journal article" date="2011" name="PLoS ONE">
        <title>The Cyst-Dividing Bacterium Ramlibacter tataouinensis TTB310 Genome Reveals a Well-Stocked Toolbox for Adaptation to a Desert Environment.</title>
        <authorList>
            <person name="De Luca G."/>
            <person name="Barakat M."/>
            <person name="Ortet P."/>
            <person name="Fochesato S."/>
            <person name="Jourlin-Castelli C."/>
            <person name="Ansaldi M."/>
            <person name="Py B."/>
            <person name="Fichant G."/>
            <person name="Coutinho P.M."/>
            <person name="Voulhoux R."/>
            <person name="Bastien O."/>
            <person name="Marechal E."/>
            <person name="Henrissat B."/>
            <person name="Quentin Y."/>
            <person name="Noirot P."/>
            <person name="Filloux A."/>
            <person name="Mejean V."/>
            <person name="Dubow M.S."/>
            <person name="Barras F."/>
            <person name="Barbe V."/>
            <person name="Weissenbach J."/>
            <person name="Mihalcescu I."/>
            <person name="Vermeglio A."/>
            <person name="Achouak W."/>
            <person name="Heulin T."/>
        </authorList>
    </citation>
    <scope>NUCLEOTIDE SEQUENCE [LARGE SCALE GENOMIC DNA]</scope>
    <source>
        <strain evidence="6">ATCC BAA-407 / DSM 14655 / LMG 21543 / TTB310</strain>
    </source>
</reference>
<dbReference type="InterPro" id="IPR042221">
    <property type="entry name" value="Leu/Phe-tRNA_Trfase_N"/>
</dbReference>
<dbReference type="Proteomes" id="UP000008385">
    <property type="component" value="Chromosome"/>
</dbReference>
<dbReference type="eggNOG" id="COG2360">
    <property type="taxonomic scope" value="Bacteria"/>
</dbReference>
<proteinExistence type="inferred from homology"/>
<dbReference type="PATRIC" id="fig|365046.3.peg.2342"/>
<dbReference type="NCBIfam" id="TIGR00667">
    <property type="entry name" value="aat"/>
    <property type="match status" value="1"/>
</dbReference>
<evidence type="ECO:0000256" key="2">
    <source>
        <dbReference type="ARBA" id="ARBA00022679"/>
    </source>
</evidence>
<dbReference type="HOGENOM" id="CLU_075045_0_0_4"/>
<name>F5Y0H9_RAMTT</name>
<keyword evidence="3 4" id="KW-0012">Acyltransferase</keyword>
<sequence length="251" mass="27913">MAFMRLPWLDPGDPFPNPSQAWGPEQAAPGLLAAGGALDVDSLCRAYAGGIFPWFSEGQPILWWSTDPRMVLFTDEFRLHRSLRKTLSRFIETSGCELRIDTVFDAVIRACAGSPREGQAGTWIVPDMVKAYTALHRAGHAHSVETWIDGELAGGLYCVAMGQAVFGESMFTRRTDASKIALAGLVAFCRHHGVRLIDCQQNTRHLASMGAREIPRSDFVAQVAHNRLKPALRWRFDPVYWHDLLLPRPSA</sequence>
<dbReference type="HAMAP" id="MF_00688">
    <property type="entry name" value="Leu_Phe_trans"/>
    <property type="match status" value="1"/>
</dbReference>
<comment type="catalytic activity">
    <reaction evidence="4">
        <text>L-phenylalanyl-tRNA(Phe) + an N-terminal L-alpha-aminoacyl-[protein] = an N-terminal L-phenylalanyl-L-alpha-aminoacyl-[protein] + tRNA(Phe)</text>
        <dbReference type="Rhea" id="RHEA:43632"/>
        <dbReference type="Rhea" id="RHEA-COMP:9668"/>
        <dbReference type="Rhea" id="RHEA-COMP:9699"/>
        <dbReference type="Rhea" id="RHEA-COMP:10636"/>
        <dbReference type="Rhea" id="RHEA-COMP:10637"/>
        <dbReference type="ChEBI" id="CHEBI:78442"/>
        <dbReference type="ChEBI" id="CHEBI:78531"/>
        <dbReference type="ChEBI" id="CHEBI:78597"/>
        <dbReference type="ChEBI" id="CHEBI:83561"/>
        <dbReference type="EC" id="2.3.2.6"/>
    </reaction>
</comment>
<dbReference type="PANTHER" id="PTHR30098:SF2">
    <property type="entry name" value="LEUCYL_PHENYLALANYL-TRNA--PROTEIN TRANSFERASE"/>
    <property type="match status" value="1"/>
</dbReference>
<evidence type="ECO:0000256" key="4">
    <source>
        <dbReference type="HAMAP-Rule" id="MF_00688"/>
    </source>
</evidence>
<dbReference type="InterPro" id="IPR004616">
    <property type="entry name" value="Leu/Phe-tRNA_Trfase"/>
</dbReference>
<dbReference type="STRING" id="365046.Rta_22870"/>
<protein>
    <recommendedName>
        <fullName evidence="4">Leucyl/phenylalanyl-tRNA--protein transferase</fullName>
        <ecNumber evidence="4">2.3.2.6</ecNumber>
    </recommendedName>
    <alternativeName>
        <fullName evidence="4">L/F-transferase</fullName>
    </alternativeName>
    <alternativeName>
        <fullName evidence="4">Leucyltransferase</fullName>
    </alternativeName>
    <alternativeName>
        <fullName evidence="4">Phenyalanyltransferase</fullName>
    </alternativeName>
</protein>
<dbReference type="Pfam" id="PF03588">
    <property type="entry name" value="Leu_Phe_trans"/>
    <property type="match status" value="1"/>
</dbReference>
<accession>F5Y0H9</accession>
<comment type="subcellular location">
    <subcellularLocation>
        <location evidence="4">Cytoplasm</location>
    </subcellularLocation>
</comment>
<evidence type="ECO:0000313" key="6">
    <source>
        <dbReference type="Proteomes" id="UP000008385"/>
    </source>
</evidence>
<dbReference type="EC" id="2.3.2.6" evidence="4"/>
<evidence type="ECO:0000256" key="1">
    <source>
        <dbReference type="ARBA" id="ARBA00022490"/>
    </source>
</evidence>
<dbReference type="SUPFAM" id="SSF55729">
    <property type="entry name" value="Acyl-CoA N-acyltransferases (Nat)"/>
    <property type="match status" value="1"/>
</dbReference>
<comment type="catalytic activity">
    <reaction evidence="4">
        <text>N-terminal L-arginyl-[protein] + L-leucyl-tRNA(Leu) = N-terminal L-leucyl-L-arginyl-[protein] + tRNA(Leu) + H(+)</text>
        <dbReference type="Rhea" id="RHEA:50416"/>
        <dbReference type="Rhea" id="RHEA-COMP:9613"/>
        <dbReference type="Rhea" id="RHEA-COMP:9622"/>
        <dbReference type="Rhea" id="RHEA-COMP:12672"/>
        <dbReference type="Rhea" id="RHEA-COMP:12673"/>
        <dbReference type="ChEBI" id="CHEBI:15378"/>
        <dbReference type="ChEBI" id="CHEBI:64719"/>
        <dbReference type="ChEBI" id="CHEBI:78442"/>
        <dbReference type="ChEBI" id="CHEBI:78494"/>
        <dbReference type="ChEBI" id="CHEBI:133044"/>
        <dbReference type="EC" id="2.3.2.6"/>
    </reaction>
</comment>
<dbReference type="GO" id="GO:0008914">
    <property type="term" value="F:leucyl-tRNA--protein transferase activity"/>
    <property type="evidence" value="ECO:0007669"/>
    <property type="project" value="UniProtKB-UniRule"/>
</dbReference>
<dbReference type="Gene3D" id="3.40.630.70">
    <property type="entry name" value="Leucyl/phenylalanyl-tRNA-protein transferase, C-terminal domain"/>
    <property type="match status" value="1"/>
</dbReference>
<evidence type="ECO:0000256" key="3">
    <source>
        <dbReference type="ARBA" id="ARBA00023315"/>
    </source>
</evidence>
<dbReference type="PANTHER" id="PTHR30098">
    <property type="entry name" value="LEUCYL/PHENYLALANYL-TRNA--PROTEIN TRANSFERASE"/>
    <property type="match status" value="1"/>
</dbReference>
<dbReference type="EMBL" id="CP000245">
    <property type="protein sequence ID" value="AEG93385.1"/>
    <property type="molecule type" value="Genomic_DNA"/>
</dbReference>
<reference evidence="6" key="1">
    <citation type="submission" date="2006-01" db="EMBL/GenBank/DDBJ databases">
        <title>Genome of the cyst-dividing bacterium Ramlibacter tataouinensis.</title>
        <authorList>
            <person name="Barakat M."/>
            <person name="Ortet P."/>
            <person name="De Luca G."/>
            <person name="Jourlin-Castelli C."/>
            <person name="Ansaldi M."/>
            <person name="Py B."/>
            <person name="Fichant G."/>
            <person name="Coutinho P."/>
            <person name="Voulhoux R."/>
            <person name="Bastien O."/>
            <person name="Roy S."/>
            <person name="Marechal E."/>
            <person name="Henrissat B."/>
            <person name="Quentin Y."/>
            <person name="Noirot P."/>
            <person name="Filloux A."/>
            <person name="Mejean V."/>
            <person name="DuBow M."/>
            <person name="Barras F."/>
            <person name="Heulin T."/>
        </authorList>
    </citation>
    <scope>NUCLEOTIDE SEQUENCE [LARGE SCALE GENOMIC DNA]</scope>
    <source>
        <strain evidence="6">ATCC BAA-407 / DSM 14655 / LMG 21543 / TTB310</strain>
    </source>
</reference>
<keyword evidence="2 4" id="KW-0808">Transferase</keyword>
<evidence type="ECO:0000313" key="5">
    <source>
        <dbReference type="EMBL" id="AEG93385.1"/>
    </source>
</evidence>
<dbReference type="InterPro" id="IPR016181">
    <property type="entry name" value="Acyl_CoA_acyltransferase"/>
</dbReference>
<comment type="catalytic activity">
    <reaction evidence="4">
        <text>N-terminal L-lysyl-[protein] + L-leucyl-tRNA(Leu) = N-terminal L-leucyl-L-lysyl-[protein] + tRNA(Leu) + H(+)</text>
        <dbReference type="Rhea" id="RHEA:12340"/>
        <dbReference type="Rhea" id="RHEA-COMP:9613"/>
        <dbReference type="Rhea" id="RHEA-COMP:9622"/>
        <dbReference type="Rhea" id="RHEA-COMP:12670"/>
        <dbReference type="Rhea" id="RHEA-COMP:12671"/>
        <dbReference type="ChEBI" id="CHEBI:15378"/>
        <dbReference type="ChEBI" id="CHEBI:65249"/>
        <dbReference type="ChEBI" id="CHEBI:78442"/>
        <dbReference type="ChEBI" id="CHEBI:78494"/>
        <dbReference type="ChEBI" id="CHEBI:133043"/>
        <dbReference type="EC" id="2.3.2.6"/>
    </reaction>
</comment>
<comment type="similarity">
    <text evidence="4">Belongs to the L/F-transferase family.</text>
</comment>
<comment type="function">
    <text evidence="4">Functions in the N-end rule pathway of protein degradation where it conjugates Leu, Phe and, less efficiently, Met from aminoacyl-tRNAs to the N-termini of proteins containing an N-terminal arginine or lysine.</text>
</comment>
<keyword evidence="6" id="KW-1185">Reference proteome</keyword>